<keyword evidence="6 8" id="KW-1133">Transmembrane helix</keyword>
<dbReference type="InterPro" id="IPR052017">
    <property type="entry name" value="TSUP"/>
</dbReference>
<protein>
    <recommendedName>
        <fullName evidence="8">Probable membrane transporter protein</fullName>
    </recommendedName>
</protein>
<dbReference type="InterPro" id="IPR002781">
    <property type="entry name" value="TM_pro_TauE-like"/>
</dbReference>
<keyword evidence="7 8" id="KW-0472">Membrane</keyword>
<evidence type="ECO:0000256" key="7">
    <source>
        <dbReference type="ARBA" id="ARBA00023136"/>
    </source>
</evidence>
<dbReference type="GO" id="GO:0005886">
    <property type="term" value="C:plasma membrane"/>
    <property type="evidence" value="ECO:0007669"/>
    <property type="project" value="UniProtKB-SubCell"/>
</dbReference>
<evidence type="ECO:0000256" key="8">
    <source>
        <dbReference type="RuleBase" id="RU363041"/>
    </source>
</evidence>
<evidence type="ECO:0000313" key="10">
    <source>
        <dbReference type="EMBL" id="SEM89334.1"/>
    </source>
</evidence>
<keyword evidence="5 8" id="KW-0812">Transmembrane</keyword>
<feature type="transmembrane region" description="Helical" evidence="8">
    <location>
        <begin position="211"/>
        <end position="232"/>
    </location>
</feature>
<dbReference type="EMBL" id="FOCF01000003">
    <property type="protein sequence ID" value="SEM89334.1"/>
    <property type="molecule type" value="Genomic_DNA"/>
</dbReference>
<feature type="transmembrane region" description="Helical" evidence="8">
    <location>
        <begin position="85"/>
        <end position="104"/>
    </location>
</feature>
<dbReference type="Proteomes" id="UP000199206">
    <property type="component" value="Unassembled WGS sequence"/>
</dbReference>
<dbReference type="AlphaFoldDB" id="A0A1H8C4E8"/>
<feature type="signal peptide" evidence="9">
    <location>
        <begin position="1"/>
        <end position="18"/>
    </location>
</feature>
<comment type="subcellular location">
    <subcellularLocation>
        <location evidence="1 8">Cell membrane</location>
        <topology evidence="1 8">Multi-pass membrane protein</topology>
    </subcellularLocation>
</comment>
<keyword evidence="4 8" id="KW-1003">Cell membrane</keyword>
<feature type="chain" id="PRO_5011708974" description="Probable membrane transporter protein" evidence="9">
    <location>
        <begin position="19"/>
        <end position="233"/>
    </location>
</feature>
<gene>
    <name evidence="10" type="ORF">SAMN05192583_1430</name>
</gene>
<comment type="similarity">
    <text evidence="2 8">Belongs to the 4-toluene sulfonate uptake permease (TSUP) (TC 2.A.102) family.</text>
</comment>
<dbReference type="PANTHER" id="PTHR30269:SF0">
    <property type="entry name" value="MEMBRANE TRANSPORTER PROTEIN YFCA-RELATED"/>
    <property type="match status" value="1"/>
</dbReference>
<evidence type="ECO:0000256" key="3">
    <source>
        <dbReference type="ARBA" id="ARBA00022448"/>
    </source>
</evidence>
<sequence length="233" mass="23924">MNALAGGGSFATMPSLLAAGLPANIANATSNVALMPGAAASAWAFRDELGPVGGVSYRWLAAITFVAGLVGSLLLVLTPARAFDLIVPWLVLYAFVVLAFGRAASDWLRQRVTIGTRTLMVVQAVLGIYGGYFGGGVGLMTTATYGLLAGHSPRELFAPRTLMLAVANAAAAIVFVATGLVQWTLGAPMLAGALVGGWAGAGLGKRLPAGVIRAWTLLVTGATTLVFFWRAYA</sequence>
<keyword evidence="9" id="KW-0732">Signal</keyword>
<keyword evidence="11" id="KW-1185">Reference proteome</keyword>
<name>A0A1H8C4E8_9SPHN</name>
<feature type="transmembrane region" description="Helical" evidence="8">
    <location>
        <begin position="124"/>
        <end position="149"/>
    </location>
</feature>
<keyword evidence="3" id="KW-0813">Transport</keyword>
<reference evidence="11" key="1">
    <citation type="submission" date="2016-10" db="EMBL/GenBank/DDBJ databases">
        <authorList>
            <person name="Varghese N."/>
            <person name="Submissions S."/>
        </authorList>
    </citation>
    <scope>NUCLEOTIDE SEQUENCE [LARGE SCALE GENOMIC DNA]</scope>
    <source>
        <strain evidence="11">S6-262</strain>
    </source>
</reference>
<dbReference type="OrthoDB" id="7582411at2"/>
<proteinExistence type="inferred from homology"/>
<feature type="transmembrane region" description="Helical" evidence="8">
    <location>
        <begin position="161"/>
        <end position="181"/>
    </location>
</feature>
<dbReference type="Pfam" id="PF01925">
    <property type="entry name" value="TauE"/>
    <property type="match status" value="1"/>
</dbReference>
<organism evidence="10 11">
    <name type="scientific">Sphingomonas gellani</name>
    <dbReference type="NCBI Taxonomy" id="1166340"/>
    <lineage>
        <taxon>Bacteria</taxon>
        <taxon>Pseudomonadati</taxon>
        <taxon>Pseudomonadota</taxon>
        <taxon>Alphaproteobacteria</taxon>
        <taxon>Sphingomonadales</taxon>
        <taxon>Sphingomonadaceae</taxon>
        <taxon>Sphingomonas</taxon>
    </lineage>
</organism>
<evidence type="ECO:0000256" key="6">
    <source>
        <dbReference type="ARBA" id="ARBA00022989"/>
    </source>
</evidence>
<evidence type="ECO:0000256" key="9">
    <source>
        <dbReference type="SAM" id="SignalP"/>
    </source>
</evidence>
<evidence type="ECO:0000256" key="4">
    <source>
        <dbReference type="ARBA" id="ARBA00022475"/>
    </source>
</evidence>
<dbReference type="PANTHER" id="PTHR30269">
    <property type="entry name" value="TRANSMEMBRANE PROTEIN YFCA"/>
    <property type="match status" value="1"/>
</dbReference>
<feature type="transmembrane region" description="Helical" evidence="8">
    <location>
        <begin position="59"/>
        <end position="78"/>
    </location>
</feature>
<accession>A0A1H8C4E8</accession>
<evidence type="ECO:0000256" key="1">
    <source>
        <dbReference type="ARBA" id="ARBA00004651"/>
    </source>
</evidence>
<evidence type="ECO:0000256" key="5">
    <source>
        <dbReference type="ARBA" id="ARBA00022692"/>
    </source>
</evidence>
<evidence type="ECO:0000256" key="2">
    <source>
        <dbReference type="ARBA" id="ARBA00009142"/>
    </source>
</evidence>
<evidence type="ECO:0000313" key="11">
    <source>
        <dbReference type="Proteomes" id="UP000199206"/>
    </source>
</evidence>
<dbReference type="STRING" id="1166340.SAMN05192583_1430"/>